<reference evidence="4 5" key="1">
    <citation type="journal article" date="2012" name="J. Bacteriol.">
        <title>Draft Genome Sequence of Mesorhizobium alhagi CCNWXJ12-2T, a Novel Salt-Resistant Species Isolated from the Desert of Northwestern China.</title>
        <authorList>
            <person name="Zhou M."/>
            <person name="Chen W."/>
            <person name="Chen H."/>
            <person name="Wei G."/>
        </authorList>
    </citation>
    <scope>NUCLEOTIDE SEQUENCE [LARGE SCALE GENOMIC DNA]</scope>
    <source>
        <strain evidence="4 5">CCNWXJ12-2</strain>
    </source>
</reference>
<accession>H0I0A1</accession>
<dbReference type="GO" id="GO:0031297">
    <property type="term" value="P:replication fork processing"/>
    <property type="evidence" value="ECO:0007669"/>
    <property type="project" value="TreeGrafter"/>
</dbReference>
<dbReference type="SUPFAM" id="SSF56024">
    <property type="entry name" value="Phospholipase D/nuclease"/>
    <property type="match status" value="1"/>
</dbReference>
<proteinExistence type="predicted"/>
<keyword evidence="4" id="KW-0067">ATP-binding</keyword>
<dbReference type="GO" id="GO:0006281">
    <property type="term" value="P:DNA repair"/>
    <property type="evidence" value="ECO:0007669"/>
    <property type="project" value="TreeGrafter"/>
</dbReference>
<dbReference type="PATRIC" id="fig|1107882.3.peg.5700"/>
<dbReference type="PANTHER" id="PTHR45766">
    <property type="entry name" value="DNA ANNEALING HELICASE AND ENDONUCLEASE ZRANB3 FAMILY MEMBER"/>
    <property type="match status" value="1"/>
</dbReference>
<dbReference type="PROSITE" id="PS51194">
    <property type="entry name" value="HELICASE_CTER"/>
    <property type="match status" value="1"/>
</dbReference>
<dbReference type="SUPFAM" id="SSF52540">
    <property type="entry name" value="P-loop containing nucleoside triphosphate hydrolases"/>
    <property type="match status" value="1"/>
</dbReference>
<dbReference type="Proteomes" id="UP000003250">
    <property type="component" value="Unassembled WGS sequence"/>
</dbReference>
<feature type="domain" description="Helicase ATP-binding" evidence="2">
    <location>
        <begin position="231"/>
        <end position="389"/>
    </location>
</feature>
<keyword evidence="1" id="KW-0378">Hydrolase</keyword>
<dbReference type="CDD" id="cd18793">
    <property type="entry name" value="SF2_C_SNF"/>
    <property type="match status" value="1"/>
</dbReference>
<dbReference type="GO" id="GO:0004386">
    <property type="term" value="F:helicase activity"/>
    <property type="evidence" value="ECO:0007669"/>
    <property type="project" value="UniProtKB-KW"/>
</dbReference>
<name>H0I0A1_9HYPH</name>
<dbReference type="InterPro" id="IPR038718">
    <property type="entry name" value="SNF2-like_sf"/>
</dbReference>
<evidence type="ECO:0000313" key="4">
    <source>
        <dbReference type="EMBL" id="EHK53561.1"/>
    </source>
</evidence>
<sequence length="1056" mass="118673">MSGSRLSIVSAYFTSATYGRLSATLEPIHSMRFLFGEPRFLSSIESEYLNPPAFTLNEDNLALTEQLRQRSAARSCSDWIRSKVDVRSIRRAGLLHGKMIHVHDGAREHAMVGSSNFTLKGLGLIERPNIELNLVVDGDRDRKDLLSWFDEIWADEALTVDVKDEVLRHLEQMYRHSSPEFIYQKTLFHLFEEFLDDQAIEEERLGSIAFSDTAIWHMLYRFQRDGVRAVLGKLDRHGGCILADSVGLGKTLTALAVIKYHESRNQRVLVLCPKKLRENWTEYLAGNNSDLNPLRDDKFNYTVLSHTDLTRERGHVGDIDLSRINWAAYDLVVIDESHAFRNAAGSRYQRLIDEVVRAGVPTRVLMLSATPVNNDLADLKAQLGLIAKGKSDAFRSLGAPNLSSLIGDARRRFAEWTKSGERDAAALMARLPPALTTLLDGVSIARSRRHIERHYADTLDEIGRFPARLPPLSRFPGVDLVGSFPTFDEIDREIGQLNLALYNPFAFVLLEYRERYNERDRRTAGFDQANREKYLIAMMKIGFLKRLESSVSSFGHTMERIVGRIDRRLAEIEAFRDSRPAISALETEFDDEMEGDEDLASAFEVGGRLKYDLRHIQTDVWEAALRQDRERVAQLAATAAEVGPERDAKLAQLKELVSAKAWNPTINRDGARNRKVILFTAFSDTARYLYRELEPLARSHGMHSGLVTGSGCQATVGKARFQDVLANFAPRSKKRAAMRGMPEAEIDLLIATDCISEGQNLQDADLLVNVDIHWNPVRLIQRFGRIDRIGSQTDTVQMVNFWPTEDLNRYLNLKDRVEARMALVDLSATGEDNLLAEARDAAEGEFHWRDEQLRRLQTEVFDLEEAGEGVSLTEFTLDEFRADLLAYARKNADQLRDAPLGLHALTPVQVEGGRFEPGVIFCLRRKGEAGEANVNPLEPFYLVYVRDDGSIRHGFSQPKSILTALEALCSGRSKPFEALCDAFDDETEHGAKLERYDRLSANAVADIGRAYAARAAAGLAMGRGGKLDDSGAQARIESEYELITWLIVRPGDGSAG</sequence>
<dbReference type="PROSITE" id="PS51192">
    <property type="entry name" value="HELICASE_ATP_BIND_1"/>
    <property type="match status" value="1"/>
</dbReference>
<dbReference type="InterPro" id="IPR014001">
    <property type="entry name" value="Helicase_ATP-bd"/>
</dbReference>
<dbReference type="Gene3D" id="3.40.50.300">
    <property type="entry name" value="P-loop containing nucleotide triphosphate hydrolases"/>
    <property type="match status" value="1"/>
</dbReference>
<keyword evidence="4" id="KW-0347">Helicase</keyword>
<protein>
    <submittedName>
        <fullName evidence="4">ATP-dependent helicase HEPA</fullName>
    </submittedName>
</protein>
<evidence type="ECO:0000313" key="5">
    <source>
        <dbReference type="Proteomes" id="UP000003250"/>
    </source>
</evidence>
<evidence type="ECO:0000259" key="3">
    <source>
        <dbReference type="PROSITE" id="PS51194"/>
    </source>
</evidence>
<dbReference type="SMART" id="SM00487">
    <property type="entry name" value="DEXDc"/>
    <property type="match status" value="1"/>
</dbReference>
<gene>
    <name evidence="4" type="ORF">MAXJ12_29440</name>
</gene>
<dbReference type="Pfam" id="PF00176">
    <property type="entry name" value="SNF2-rel_dom"/>
    <property type="match status" value="1"/>
</dbReference>
<feature type="domain" description="Helicase C-terminal" evidence="3">
    <location>
        <begin position="649"/>
        <end position="835"/>
    </location>
</feature>
<dbReference type="AlphaFoldDB" id="H0I0A1"/>
<dbReference type="InterPro" id="IPR000330">
    <property type="entry name" value="SNF2_N"/>
</dbReference>
<dbReference type="Gene3D" id="3.40.50.10810">
    <property type="entry name" value="Tandem AAA-ATPase domain"/>
    <property type="match status" value="1"/>
</dbReference>
<evidence type="ECO:0000256" key="1">
    <source>
        <dbReference type="ARBA" id="ARBA00022801"/>
    </source>
</evidence>
<dbReference type="InterPro" id="IPR027417">
    <property type="entry name" value="P-loop_NTPase"/>
</dbReference>
<dbReference type="Pfam" id="PF13091">
    <property type="entry name" value="PLDc_2"/>
    <property type="match status" value="1"/>
</dbReference>
<evidence type="ECO:0000259" key="2">
    <source>
        <dbReference type="PROSITE" id="PS51192"/>
    </source>
</evidence>
<dbReference type="SMART" id="SM00490">
    <property type="entry name" value="HELICc"/>
    <property type="match status" value="1"/>
</dbReference>
<dbReference type="PANTHER" id="PTHR45766:SF6">
    <property type="entry name" value="SWI_SNF-RELATED MATRIX-ASSOCIATED ACTIN-DEPENDENT REGULATOR OF CHROMATIN SUBFAMILY A-LIKE PROTEIN 1"/>
    <property type="match status" value="1"/>
</dbReference>
<organism evidence="4 5">
    <name type="scientific">Mesorhizobium alhagi CCNWXJ12-2</name>
    <dbReference type="NCBI Taxonomy" id="1107882"/>
    <lineage>
        <taxon>Bacteria</taxon>
        <taxon>Pseudomonadati</taxon>
        <taxon>Pseudomonadota</taxon>
        <taxon>Alphaproteobacteria</taxon>
        <taxon>Hyphomicrobiales</taxon>
        <taxon>Phyllobacteriaceae</taxon>
        <taxon>Allomesorhizobium</taxon>
    </lineage>
</organism>
<dbReference type="InterPro" id="IPR049730">
    <property type="entry name" value="SNF2/RAD54-like_C"/>
</dbReference>
<dbReference type="InterPro" id="IPR025202">
    <property type="entry name" value="PLD-like_dom"/>
</dbReference>
<keyword evidence="5" id="KW-1185">Reference proteome</keyword>
<dbReference type="GO" id="GO:0016787">
    <property type="term" value="F:hydrolase activity"/>
    <property type="evidence" value="ECO:0007669"/>
    <property type="project" value="UniProtKB-KW"/>
</dbReference>
<dbReference type="Gene3D" id="3.30.870.10">
    <property type="entry name" value="Endonuclease Chain A"/>
    <property type="match status" value="1"/>
</dbReference>
<dbReference type="EMBL" id="AHAM01000263">
    <property type="protein sequence ID" value="EHK53561.1"/>
    <property type="molecule type" value="Genomic_DNA"/>
</dbReference>
<keyword evidence="4" id="KW-0547">Nucleotide-binding</keyword>
<dbReference type="Pfam" id="PF00271">
    <property type="entry name" value="Helicase_C"/>
    <property type="match status" value="1"/>
</dbReference>
<dbReference type="InterPro" id="IPR001650">
    <property type="entry name" value="Helicase_C-like"/>
</dbReference>
<dbReference type="GO" id="GO:0005524">
    <property type="term" value="F:ATP binding"/>
    <property type="evidence" value="ECO:0007669"/>
    <property type="project" value="InterPro"/>
</dbReference>